<evidence type="ECO:0000256" key="5">
    <source>
        <dbReference type="ARBA" id="ARBA00012232"/>
    </source>
</evidence>
<evidence type="ECO:0000313" key="24">
    <source>
        <dbReference type="Proteomes" id="UP000184268"/>
    </source>
</evidence>
<evidence type="ECO:0000256" key="8">
    <source>
        <dbReference type="ARBA" id="ARBA00022490"/>
    </source>
</evidence>
<feature type="binding site" evidence="19">
    <location>
        <position position="411"/>
    </location>
    <ligand>
        <name>Mg(2+)</name>
        <dbReference type="ChEBI" id="CHEBI:18420"/>
    </ligand>
</feature>
<evidence type="ECO:0000256" key="16">
    <source>
        <dbReference type="PIRNR" id="PIRNR000732"/>
    </source>
</evidence>
<feature type="binding site" evidence="18">
    <location>
        <position position="445"/>
    </location>
    <ligand>
        <name>phosphoenolpyruvate</name>
        <dbReference type="ChEBI" id="CHEBI:58702"/>
    </ligand>
</feature>
<protein>
    <recommendedName>
        <fullName evidence="6 16">Phosphoenolpyruvate-protein phosphotransferase</fullName>
        <ecNumber evidence="5 16">2.7.3.9</ecNumber>
    </recommendedName>
    <alternativeName>
        <fullName evidence="15 16">Phosphotransferase system, enzyme I</fullName>
    </alternativeName>
</protein>
<feature type="domain" description="PEP-utilising enzyme mobile" evidence="20">
    <location>
        <begin position="141"/>
        <end position="211"/>
    </location>
</feature>
<keyword evidence="7 16" id="KW-0813">Transport</keyword>
<keyword evidence="11 16" id="KW-0598">Phosphotransferase system</keyword>
<comment type="subcellular location">
    <subcellularLocation>
        <location evidence="3 16">Cytoplasm</location>
    </subcellularLocation>
</comment>
<keyword evidence="10 16" id="KW-0808">Transferase</keyword>
<evidence type="ECO:0000259" key="22">
    <source>
        <dbReference type="Pfam" id="PF05524"/>
    </source>
</evidence>
<keyword evidence="13 16" id="KW-0418">Kinase</keyword>
<dbReference type="Proteomes" id="UP000184268">
    <property type="component" value="Unassembled WGS sequence"/>
</dbReference>
<reference evidence="23 24" key="1">
    <citation type="submission" date="2016-11" db="EMBL/GenBank/DDBJ databases">
        <authorList>
            <person name="Jaros S."/>
            <person name="Januszkiewicz K."/>
            <person name="Wedrychowicz H."/>
        </authorList>
    </citation>
    <scope>NUCLEOTIDE SEQUENCE [LARGE SCALE GENOMIC DNA]</scope>
    <source>
        <strain evidence="23 24">DSM 16917</strain>
    </source>
</reference>
<evidence type="ECO:0000256" key="4">
    <source>
        <dbReference type="ARBA" id="ARBA00007837"/>
    </source>
</evidence>
<evidence type="ECO:0000256" key="18">
    <source>
        <dbReference type="PIRSR" id="PIRSR000732-2"/>
    </source>
</evidence>
<dbReference type="GO" id="GO:0009401">
    <property type="term" value="P:phosphoenolpyruvate-dependent sugar phosphotransferase system"/>
    <property type="evidence" value="ECO:0007669"/>
    <property type="project" value="UniProtKB-KW"/>
</dbReference>
<evidence type="ECO:0000256" key="17">
    <source>
        <dbReference type="PIRSR" id="PIRSR000732-1"/>
    </source>
</evidence>
<dbReference type="GO" id="GO:0016301">
    <property type="term" value="F:kinase activity"/>
    <property type="evidence" value="ECO:0007669"/>
    <property type="project" value="UniProtKB-KW"/>
</dbReference>
<dbReference type="PANTHER" id="PTHR46244:SF6">
    <property type="entry name" value="PHOSPHOENOLPYRUVATE-PROTEIN PHOSPHOTRANSFERASE"/>
    <property type="match status" value="1"/>
</dbReference>
<organism evidence="23 24">
    <name type="scientific">Ferrimonas marina</name>
    <dbReference type="NCBI Taxonomy" id="299255"/>
    <lineage>
        <taxon>Bacteria</taxon>
        <taxon>Pseudomonadati</taxon>
        <taxon>Pseudomonadota</taxon>
        <taxon>Gammaproteobacteria</taxon>
        <taxon>Alteromonadales</taxon>
        <taxon>Ferrimonadaceae</taxon>
        <taxon>Ferrimonas</taxon>
    </lineage>
</organism>
<dbReference type="STRING" id="299255.SAMN02745129_4504"/>
<sequence length="569" mass="62312">MSKVFTATAISPGLGLGQLQRCNSYRISTPNPDPAQLLAQECLALQGLLQRQDLPQDQRQLLEADHLMLSDPELLEALQQRLGQGDSLAQVLRQLFAEHAEVLASLPDPELAKRANDMHQLGERLARQSLGQNLQLPQILPEPTILAVPDLTAAEFIQLPKENLQGVVLGQGSATDHLAILLRSAGIPALVLTDACGRLSSGPTLIDGDRGQLTLGQNEEELQLFTQALARWQRQQRLYQQGMEKPAHTADGDEIWLGANIGTEEEASQVLEFGLDGIGLLRTEFLYMAEGGWPDSERQLIMYRAIAEQLDGKPLVIRTFDFGADKNLPGLAQEEPNPALGLRAIRLGLQQPERLRQQLRAIVRLADEFPVRLLLPMISLPEEVEMVRSLLDQVQNECRLAPRLPVGVMIETPAAAMSLDLLAPLVDFASIGSNDLAQYCLAADRLHARLTPHYPALSPPVLRLLQHICQQAQVHKLPLSICGELGADLKAIDLLLAMGLRSFSIPARQCGPVKHRMAQYRDQWGQILLDQALACASNDALSTLLNDCVNNGLSATIEAISSPPAHRSD</sequence>
<keyword evidence="14 16" id="KW-0460">Magnesium</keyword>
<dbReference type="Gene3D" id="3.50.30.10">
    <property type="entry name" value="Phosphohistidine domain"/>
    <property type="match status" value="1"/>
</dbReference>
<comment type="catalytic activity">
    <reaction evidence="1 16">
        <text>L-histidyl-[protein] + phosphoenolpyruvate = N(pros)-phospho-L-histidyl-[protein] + pyruvate</text>
        <dbReference type="Rhea" id="RHEA:23880"/>
        <dbReference type="Rhea" id="RHEA-COMP:9745"/>
        <dbReference type="Rhea" id="RHEA-COMP:9746"/>
        <dbReference type="ChEBI" id="CHEBI:15361"/>
        <dbReference type="ChEBI" id="CHEBI:29979"/>
        <dbReference type="ChEBI" id="CHEBI:58702"/>
        <dbReference type="ChEBI" id="CHEBI:64837"/>
        <dbReference type="EC" id="2.7.3.9"/>
    </reaction>
</comment>
<evidence type="ECO:0000256" key="2">
    <source>
        <dbReference type="ARBA" id="ARBA00001946"/>
    </source>
</evidence>
<dbReference type="EMBL" id="FQXG01000008">
    <property type="protein sequence ID" value="SHI15906.1"/>
    <property type="molecule type" value="Genomic_DNA"/>
</dbReference>
<dbReference type="PIRSF" id="PIRSF000732">
    <property type="entry name" value="PTS_enzyme_I"/>
    <property type="match status" value="1"/>
</dbReference>
<name>A0A1M5YV09_9GAMM</name>
<dbReference type="PRINTS" id="PR01736">
    <property type="entry name" value="PHPHTRNFRASE"/>
</dbReference>
<dbReference type="InterPro" id="IPR036618">
    <property type="entry name" value="PtsI_HPr-bd_sf"/>
</dbReference>
<dbReference type="Pfam" id="PF02896">
    <property type="entry name" value="PEP-utilizers_C"/>
    <property type="match status" value="1"/>
</dbReference>
<dbReference type="InterPro" id="IPR000121">
    <property type="entry name" value="PEP_util_C"/>
</dbReference>
<evidence type="ECO:0000256" key="13">
    <source>
        <dbReference type="ARBA" id="ARBA00022777"/>
    </source>
</evidence>
<gene>
    <name evidence="23" type="ORF">SAMN02745129_4504</name>
</gene>
<dbReference type="InterPro" id="IPR036637">
    <property type="entry name" value="Phosphohistidine_dom_sf"/>
</dbReference>
<evidence type="ECO:0000256" key="9">
    <source>
        <dbReference type="ARBA" id="ARBA00022597"/>
    </source>
</evidence>
<comment type="similarity">
    <text evidence="4 16">Belongs to the PEP-utilizing enzyme family.</text>
</comment>
<evidence type="ECO:0000256" key="10">
    <source>
        <dbReference type="ARBA" id="ARBA00022679"/>
    </source>
</evidence>
<proteinExistence type="inferred from homology"/>
<keyword evidence="24" id="KW-1185">Reference proteome</keyword>
<evidence type="ECO:0000256" key="15">
    <source>
        <dbReference type="ARBA" id="ARBA00033235"/>
    </source>
</evidence>
<evidence type="ECO:0000256" key="6">
    <source>
        <dbReference type="ARBA" id="ARBA00016544"/>
    </source>
</evidence>
<evidence type="ECO:0000256" key="3">
    <source>
        <dbReference type="ARBA" id="ARBA00004496"/>
    </source>
</evidence>
<dbReference type="InterPro" id="IPR008731">
    <property type="entry name" value="PTS_EIN"/>
</dbReference>
<feature type="binding site" evidence="19">
    <location>
        <position position="435"/>
    </location>
    <ligand>
        <name>Mg(2+)</name>
        <dbReference type="ChEBI" id="CHEBI:18420"/>
    </ligand>
</feature>
<evidence type="ECO:0000256" key="7">
    <source>
        <dbReference type="ARBA" id="ARBA00022448"/>
    </source>
</evidence>
<dbReference type="InterPro" id="IPR040442">
    <property type="entry name" value="Pyrv_kinase-like_dom_sf"/>
</dbReference>
<dbReference type="InterPro" id="IPR024692">
    <property type="entry name" value="PTS_EI"/>
</dbReference>
<feature type="active site" description="Proton donor" evidence="17">
    <location>
        <position position="482"/>
    </location>
</feature>
<dbReference type="InterPro" id="IPR050499">
    <property type="entry name" value="PEP-utilizing_PTS_enzyme"/>
</dbReference>
<dbReference type="InterPro" id="IPR008279">
    <property type="entry name" value="PEP-util_enz_mobile_dom"/>
</dbReference>
<comment type="cofactor">
    <cofactor evidence="2 16 19">
        <name>Mg(2+)</name>
        <dbReference type="ChEBI" id="CHEBI:18420"/>
    </cofactor>
</comment>
<dbReference type="Pfam" id="PF00391">
    <property type="entry name" value="PEP-utilizers"/>
    <property type="match status" value="1"/>
</dbReference>
<feature type="domain" description="PEP-utilising enzyme C-terminal" evidence="21">
    <location>
        <begin position="241"/>
        <end position="520"/>
    </location>
</feature>
<dbReference type="OrthoDB" id="9765468at2"/>
<dbReference type="InterPro" id="IPR015813">
    <property type="entry name" value="Pyrv/PenolPyrv_kinase-like_dom"/>
</dbReference>
<dbReference type="EC" id="2.7.3.9" evidence="5 16"/>
<feature type="domain" description="Phosphotransferase system enzyme I N-terminal" evidence="22">
    <location>
        <begin position="40"/>
        <end position="114"/>
    </location>
</feature>
<feature type="binding site" evidence="18">
    <location>
        <begin position="434"/>
        <end position="435"/>
    </location>
    <ligand>
        <name>phosphoenolpyruvate</name>
        <dbReference type="ChEBI" id="CHEBI:58702"/>
    </ligand>
</feature>
<keyword evidence="12 16" id="KW-0479">Metal-binding</keyword>
<feature type="binding site" evidence="18">
    <location>
        <position position="318"/>
    </location>
    <ligand>
        <name>phosphoenolpyruvate</name>
        <dbReference type="ChEBI" id="CHEBI:58702"/>
    </ligand>
</feature>
<dbReference type="Pfam" id="PF05524">
    <property type="entry name" value="PEP-utilisers_N"/>
    <property type="match status" value="1"/>
</dbReference>
<dbReference type="SUPFAM" id="SSF51621">
    <property type="entry name" value="Phosphoenolpyruvate/pyruvate domain"/>
    <property type="match status" value="1"/>
</dbReference>
<dbReference type="AlphaFoldDB" id="A0A1M5YV09"/>
<feature type="binding site" evidence="18">
    <location>
        <position position="282"/>
    </location>
    <ligand>
        <name>phosphoenolpyruvate</name>
        <dbReference type="ChEBI" id="CHEBI:58702"/>
    </ligand>
</feature>
<evidence type="ECO:0000259" key="20">
    <source>
        <dbReference type="Pfam" id="PF00391"/>
    </source>
</evidence>
<dbReference type="GO" id="GO:0005737">
    <property type="term" value="C:cytoplasm"/>
    <property type="evidence" value="ECO:0007669"/>
    <property type="project" value="UniProtKB-SubCell"/>
</dbReference>
<comment type="function">
    <text evidence="16">General (non sugar-specific) component of the phosphoenolpyruvate-dependent sugar phosphotransferase system (sugar PTS). This major carbohydrate active-transport system catalyzes the phosphorylation of incoming sugar substrates concomitantly with their translocation across the cell membrane. Enzyme I transfers the phosphoryl group from phosphoenolpyruvate (PEP) to the phosphoryl carrier protein (HPr).</text>
</comment>
<dbReference type="RefSeq" id="WP_067664774.1">
    <property type="nucleotide sequence ID" value="NZ_FQXG01000008.1"/>
</dbReference>
<evidence type="ECO:0000256" key="19">
    <source>
        <dbReference type="PIRSR" id="PIRSR000732-3"/>
    </source>
</evidence>
<dbReference type="InterPro" id="IPR006318">
    <property type="entry name" value="PTS_EI-like"/>
</dbReference>
<dbReference type="Gene3D" id="3.20.20.60">
    <property type="entry name" value="Phosphoenolpyruvate-binding domains"/>
    <property type="match status" value="1"/>
</dbReference>
<keyword evidence="9 16" id="KW-0762">Sugar transport</keyword>
<feature type="active site" description="Tele-phosphohistidine intermediate" evidence="17">
    <location>
        <position position="177"/>
    </location>
</feature>
<dbReference type="SUPFAM" id="SSF47831">
    <property type="entry name" value="Enzyme I of the PEP:sugar phosphotransferase system HPr-binding (sub)domain"/>
    <property type="match status" value="1"/>
</dbReference>
<dbReference type="GO" id="GO:0046872">
    <property type="term" value="F:metal ion binding"/>
    <property type="evidence" value="ECO:0007669"/>
    <property type="project" value="UniProtKB-KW"/>
</dbReference>
<evidence type="ECO:0000259" key="21">
    <source>
        <dbReference type="Pfam" id="PF02896"/>
    </source>
</evidence>
<keyword evidence="8 16" id="KW-0963">Cytoplasm</keyword>
<evidence type="ECO:0000256" key="11">
    <source>
        <dbReference type="ARBA" id="ARBA00022683"/>
    </source>
</evidence>
<dbReference type="NCBIfam" id="TIGR01417">
    <property type="entry name" value="PTS_I_fam"/>
    <property type="match status" value="1"/>
</dbReference>
<evidence type="ECO:0000313" key="23">
    <source>
        <dbReference type="EMBL" id="SHI15906.1"/>
    </source>
</evidence>
<evidence type="ECO:0000256" key="14">
    <source>
        <dbReference type="ARBA" id="ARBA00022842"/>
    </source>
</evidence>
<evidence type="ECO:0000256" key="12">
    <source>
        <dbReference type="ARBA" id="ARBA00022723"/>
    </source>
</evidence>
<evidence type="ECO:0000256" key="1">
    <source>
        <dbReference type="ARBA" id="ARBA00000683"/>
    </source>
</evidence>
<dbReference type="PANTHER" id="PTHR46244">
    <property type="entry name" value="PHOSPHOENOLPYRUVATE-PROTEIN PHOSPHOTRANSFERASE"/>
    <property type="match status" value="1"/>
</dbReference>
<accession>A0A1M5YV09</accession>
<dbReference type="Gene3D" id="1.10.274.10">
    <property type="entry name" value="PtsI, HPr-binding domain"/>
    <property type="match status" value="1"/>
</dbReference>
<dbReference type="GO" id="GO:0008965">
    <property type="term" value="F:phosphoenolpyruvate-protein phosphotransferase activity"/>
    <property type="evidence" value="ECO:0007669"/>
    <property type="project" value="UniProtKB-EC"/>
</dbReference>
<dbReference type="SUPFAM" id="SSF52009">
    <property type="entry name" value="Phosphohistidine domain"/>
    <property type="match status" value="1"/>
</dbReference>